<dbReference type="Pfam" id="PF01053">
    <property type="entry name" value="Cys_Met_Meta_PP"/>
    <property type="match status" value="1"/>
</dbReference>
<accession>A0A8X6JIN6</accession>
<gene>
    <name evidence="5" type="primary">cysA</name>
    <name evidence="5" type="ORF">TNCT_535431</name>
</gene>
<dbReference type="SUPFAM" id="SSF53383">
    <property type="entry name" value="PLP-dependent transferases"/>
    <property type="match status" value="1"/>
</dbReference>
<reference evidence="5" key="1">
    <citation type="submission" date="2020-07" db="EMBL/GenBank/DDBJ databases">
        <title>Multicomponent nature underlies the extraordinary mechanical properties of spider dragline silk.</title>
        <authorList>
            <person name="Kono N."/>
            <person name="Nakamura H."/>
            <person name="Mori M."/>
            <person name="Yoshida Y."/>
            <person name="Ohtoshi R."/>
            <person name="Malay A.D."/>
            <person name="Moran D.A.P."/>
            <person name="Tomita M."/>
            <person name="Numata K."/>
            <person name="Arakawa K."/>
        </authorList>
    </citation>
    <scope>NUCLEOTIDE SEQUENCE</scope>
</reference>
<evidence type="ECO:0000313" key="6">
    <source>
        <dbReference type="Proteomes" id="UP000887116"/>
    </source>
</evidence>
<evidence type="ECO:0000313" key="5">
    <source>
        <dbReference type="EMBL" id="GFR08076.1"/>
    </source>
</evidence>
<dbReference type="GO" id="GO:0019346">
    <property type="term" value="P:transsulfuration"/>
    <property type="evidence" value="ECO:0007669"/>
    <property type="project" value="InterPro"/>
</dbReference>
<dbReference type="Gene3D" id="3.40.640.10">
    <property type="entry name" value="Type I PLP-dependent aspartate aminotransferase-like (Major domain)"/>
    <property type="match status" value="1"/>
</dbReference>
<proteinExistence type="inferred from homology"/>
<protein>
    <submittedName>
        <fullName evidence="5">Cystathionine gamma-lyase</fullName>
    </submittedName>
</protein>
<feature type="non-terminal residue" evidence="5">
    <location>
        <position position="1"/>
    </location>
</feature>
<dbReference type="OrthoDB" id="6426577at2759"/>
<comment type="similarity">
    <text evidence="3">Belongs to the trans-sulfuration enzymes family.</text>
</comment>
<evidence type="ECO:0000256" key="3">
    <source>
        <dbReference type="RuleBase" id="RU362118"/>
    </source>
</evidence>
<comment type="caution">
    <text evidence="5">The sequence shown here is derived from an EMBL/GenBank/DDBJ whole genome shotgun (WGS) entry which is preliminary data.</text>
</comment>
<dbReference type="InterPro" id="IPR015421">
    <property type="entry name" value="PyrdxlP-dep_Trfase_major"/>
</dbReference>
<feature type="compositionally biased region" description="Basic and acidic residues" evidence="4">
    <location>
        <begin position="1"/>
        <end position="14"/>
    </location>
</feature>
<evidence type="ECO:0000256" key="2">
    <source>
        <dbReference type="ARBA" id="ARBA00022898"/>
    </source>
</evidence>
<dbReference type="EMBL" id="BMAO01036111">
    <property type="protein sequence ID" value="GFR08076.1"/>
    <property type="molecule type" value="Genomic_DNA"/>
</dbReference>
<organism evidence="5 6">
    <name type="scientific">Trichonephila clavata</name>
    <name type="common">Joro spider</name>
    <name type="synonym">Nephila clavata</name>
    <dbReference type="NCBI Taxonomy" id="2740835"/>
    <lineage>
        <taxon>Eukaryota</taxon>
        <taxon>Metazoa</taxon>
        <taxon>Ecdysozoa</taxon>
        <taxon>Arthropoda</taxon>
        <taxon>Chelicerata</taxon>
        <taxon>Arachnida</taxon>
        <taxon>Araneae</taxon>
        <taxon>Araneomorphae</taxon>
        <taxon>Entelegynae</taxon>
        <taxon>Araneoidea</taxon>
        <taxon>Nephilidae</taxon>
        <taxon>Trichonephila</taxon>
    </lineage>
</organism>
<comment type="cofactor">
    <cofactor evidence="1 3">
        <name>pyridoxal 5'-phosphate</name>
        <dbReference type="ChEBI" id="CHEBI:597326"/>
    </cofactor>
</comment>
<evidence type="ECO:0000256" key="1">
    <source>
        <dbReference type="ARBA" id="ARBA00001933"/>
    </source>
</evidence>
<sequence length="90" mass="10113">MEFEFETRAVHSGEDPSTSKLQNRSIVYDSFDDELRVIDGNSKQKLEKCIASLEHAKYGLCYSSGMAAMTSISMLIEDGDHVVTFDSVYH</sequence>
<dbReference type="GO" id="GO:0030170">
    <property type="term" value="F:pyridoxal phosphate binding"/>
    <property type="evidence" value="ECO:0007669"/>
    <property type="project" value="InterPro"/>
</dbReference>
<dbReference type="AlphaFoldDB" id="A0A8X6JIN6"/>
<dbReference type="Proteomes" id="UP000887116">
    <property type="component" value="Unassembled WGS sequence"/>
</dbReference>
<name>A0A8X6JIN6_TRICU</name>
<dbReference type="InterPro" id="IPR015424">
    <property type="entry name" value="PyrdxlP-dep_Trfase"/>
</dbReference>
<keyword evidence="6" id="KW-1185">Reference proteome</keyword>
<feature type="region of interest" description="Disordered" evidence="4">
    <location>
        <begin position="1"/>
        <end position="21"/>
    </location>
</feature>
<evidence type="ECO:0000256" key="4">
    <source>
        <dbReference type="SAM" id="MobiDB-lite"/>
    </source>
</evidence>
<dbReference type="InterPro" id="IPR000277">
    <property type="entry name" value="Cys/Met-Metab_PyrdxlP-dep_enz"/>
</dbReference>
<keyword evidence="2 3" id="KW-0663">Pyridoxal phosphate</keyword>